<organism evidence="2">
    <name type="scientific">Arundo donax</name>
    <name type="common">Giant reed</name>
    <name type="synonym">Donax arundinaceus</name>
    <dbReference type="NCBI Taxonomy" id="35708"/>
    <lineage>
        <taxon>Eukaryota</taxon>
        <taxon>Viridiplantae</taxon>
        <taxon>Streptophyta</taxon>
        <taxon>Embryophyta</taxon>
        <taxon>Tracheophyta</taxon>
        <taxon>Spermatophyta</taxon>
        <taxon>Magnoliopsida</taxon>
        <taxon>Liliopsida</taxon>
        <taxon>Poales</taxon>
        <taxon>Poaceae</taxon>
        <taxon>PACMAD clade</taxon>
        <taxon>Arundinoideae</taxon>
        <taxon>Arundineae</taxon>
        <taxon>Arundo</taxon>
    </lineage>
</organism>
<feature type="region of interest" description="Disordered" evidence="1">
    <location>
        <begin position="1"/>
        <end position="20"/>
    </location>
</feature>
<sequence>MCSGSISGRTNSFLDQTPEP</sequence>
<reference evidence="2" key="1">
    <citation type="submission" date="2014-09" db="EMBL/GenBank/DDBJ databases">
        <authorList>
            <person name="Magalhaes I.L.F."/>
            <person name="Oliveira U."/>
            <person name="Santos F.R."/>
            <person name="Vidigal T.H.D.A."/>
            <person name="Brescovit A.D."/>
            <person name="Santos A.J."/>
        </authorList>
    </citation>
    <scope>NUCLEOTIDE SEQUENCE</scope>
    <source>
        <tissue evidence="2">Shoot tissue taken approximately 20 cm above the soil surface</tissue>
    </source>
</reference>
<proteinExistence type="predicted"/>
<protein>
    <submittedName>
        <fullName evidence="2">Threonine synthase</fullName>
    </submittedName>
</protein>
<reference evidence="2" key="2">
    <citation type="journal article" date="2015" name="Data Brief">
        <title>Shoot transcriptome of the giant reed, Arundo donax.</title>
        <authorList>
            <person name="Barrero R.A."/>
            <person name="Guerrero F.D."/>
            <person name="Moolhuijzen P."/>
            <person name="Goolsby J.A."/>
            <person name="Tidwell J."/>
            <person name="Bellgard S.E."/>
            <person name="Bellgard M.I."/>
        </authorList>
    </citation>
    <scope>NUCLEOTIDE SEQUENCE</scope>
    <source>
        <tissue evidence="2">Shoot tissue taken approximately 20 cm above the soil surface</tissue>
    </source>
</reference>
<evidence type="ECO:0000313" key="2">
    <source>
        <dbReference type="EMBL" id="JAD95435.1"/>
    </source>
</evidence>
<name>A0A0A9EBZ9_ARUDO</name>
<dbReference type="EMBL" id="GBRH01202460">
    <property type="protein sequence ID" value="JAD95435.1"/>
    <property type="molecule type" value="Transcribed_RNA"/>
</dbReference>
<accession>A0A0A9EBZ9</accession>
<dbReference type="AlphaFoldDB" id="A0A0A9EBZ9"/>
<evidence type="ECO:0000256" key="1">
    <source>
        <dbReference type="SAM" id="MobiDB-lite"/>
    </source>
</evidence>